<proteinExistence type="predicted"/>
<organism evidence="5 6">
    <name type="scientific">Paramicrobacterium humi</name>
    <dbReference type="NCBI Taxonomy" id="640635"/>
    <lineage>
        <taxon>Bacteria</taxon>
        <taxon>Bacillati</taxon>
        <taxon>Actinomycetota</taxon>
        <taxon>Actinomycetes</taxon>
        <taxon>Micrococcales</taxon>
        <taxon>Microbacteriaceae</taxon>
        <taxon>Paramicrobacterium</taxon>
    </lineage>
</organism>
<dbReference type="InterPro" id="IPR027417">
    <property type="entry name" value="P-loop_NTPase"/>
</dbReference>
<dbReference type="GO" id="GO:0005524">
    <property type="term" value="F:ATP binding"/>
    <property type="evidence" value="ECO:0007669"/>
    <property type="project" value="UniProtKB-KW"/>
</dbReference>
<keyword evidence="5" id="KW-0449">Lipoprotein</keyword>
<dbReference type="SUPFAM" id="SSF52540">
    <property type="entry name" value="P-loop containing nucleoside triphosphate hydrolases"/>
    <property type="match status" value="1"/>
</dbReference>
<name>A0A1H4MD18_9MICO</name>
<dbReference type="GO" id="GO:0022857">
    <property type="term" value="F:transmembrane transporter activity"/>
    <property type="evidence" value="ECO:0007669"/>
    <property type="project" value="TreeGrafter"/>
</dbReference>
<dbReference type="Gene3D" id="3.40.50.300">
    <property type="entry name" value="P-loop containing nucleotide triphosphate hydrolases"/>
    <property type="match status" value="1"/>
</dbReference>
<evidence type="ECO:0000313" key="6">
    <source>
        <dbReference type="Proteomes" id="UP000199183"/>
    </source>
</evidence>
<sequence length="290" mass="31621">MEPADLAIECRDLVRIYATKDLEVQALQGLNLRVARGELTALVGASGSGKSTLLSILAGLDRPTAGTATVGGVLVNGLTGRDRVRFFRHTVGFVWQQTSRNLLPYLTAAQNVALPLAFARSRARRQRVDELLELMSVGDCRGLMPRDMSGGQQQRVAVAVALANEPDVLLADEPTGELDDDTTEDVLESIRDVNRELGVTTLIVTHDPLVSEHVRRSVQIRDGRTSSEVHTRTHVAADGTEQAVSERFAVIDTAGRLQLPAEFVDTLSLQDRVRLGLEEDHVTVSRGDER</sequence>
<evidence type="ECO:0000256" key="1">
    <source>
        <dbReference type="ARBA" id="ARBA00022448"/>
    </source>
</evidence>
<keyword evidence="1" id="KW-0813">Transport</keyword>
<dbReference type="GO" id="GO:0016887">
    <property type="term" value="F:ATP hydrolysis activity"/>
    <property type="evidence" value="ECO:0007669"/>
    <property type="project" value="InterPro"/>
</dbReference>
<dbReference type="InterPro" id="IPR017871">
    <property type="entry name" value="ABC_transporter-like_CS"/>
</dbReference>
<keyword evidence="2" id="KW-0547">Nucleotide-binding</keyword>
<keyword evidence="3" id="KW-0067">ATP-binding</keyword>
<accession>A0A1H4MD18</accession>
<dbReference type="GO" id="GO:0005886">
    <property type="term" value="C:plasma membrane"/>
    <property type="evidence" value="ECO:0007669"/>
    <property type="project" value="TreeGrafter"/>
</dbReference>
<dbReference type="InterPro" id="IPR017911">
    <property type="entry name" value="MacB-like_ATP-bd"/>
</dbReference>
<evidence type="ECO:0000313" key="5">
    <source>
        <dbReference type="EMBL" id="SEB80916.1"/>
    </source>
</evidence>
<dbReference type="Proteomes" id="UP000199183">
    <property type="component" value="Unassembled WGS sequence"/>
</dbReference>
<protein>
    <submittedName>
        <fullName evidence="5">ABC-type lipoprotein export system, ATPase component</fullName>
    </submittedName>
</protein>
<dbReference type="CDD" id="cd03255">
    <property type="entry name" value="ABC_MJ0796_LolCDE_FtsE"/>
    <property type="match status" value="1"/>
</dbReference>
<dbReference type="InterPro" id="IPR003439">
    <property type="entry name" value="ABC_transporter-like_ATP-bd"/>
</dbReference>
<evidence type="ECO:0000259" key="4">
    <source>
        <dbReference type="PROSITE" id="PS50893"/>
    </source>
</evidence>
<dbReference type="AlphaFoldDB" id="A0A1H4MD18"/>
<feature type="domain" description="ABC transporter" evidence="4">
    <location>
        <begin position="8"/>
        <end position="247"/>
    </location>
</feature>
<dbReference type="Pfam" id="PF00005">
    <property type="entry name" value="ABC_tran"/>
    <property type="match status" value="1"/>
</dbReference>
<dbReference type="InterPro" id="IPR015854">
    <property type="entry name" value="ABC_transpr_LolD-like"/>
</dbReference>
<evidence type="ECO:0000256" key="3">
    <source>
        <dbReference type="ARBA" id="ARBA00022840"/>
    </source>
</evidence>
<evidence type="ECO:0000256" key="2">
    <source>
        <dbReference type="ARBA" id="ARBA00022741"/>
    </source>
</evidence>
<dbReference type="EMBL" id="FNRY01000001">
    <property type="protein sequence ID" value="SEB80916.1"/>
    <property type="molecule type" value="Genomic_DNA"/>
</dbReference>
<dbReference type="SMART" id="SM00382">
    <property type="entry name" value="AAA"/>
    <property type="match status" value="1"/>
</dbReference>
<dbReference type="RefSeq" id="WP_245723591.1">
    <property type="nucleotide sequence ID" value="NZ_FNRY01000001.1"/>
</dbReference>
<dbReference type="PROSITE" id="PS00211">
    <property type="entry name" value="ABC_TRANSPORTER_1"/>
    <property type="match status" value="1"/>
</dbReference>
<dbReference type="InterPro" id="IPR003593">
    <property type="entry name" value="AAA+_ATPase"/>
</dbReference>
<dbReference type="STRING" id="640635.SAMN04489806_1831"/>
<keyword evidence="6" id="KW-1185">Reference proteome</keyword>
<gene>
    <name evidence="5" type="ORF">SAMN04489806_1831</name>
</gene>
<dbReference type="PANTHER" id="PTHR24220">
    <property type="entry name" value="IMPORT ATP-BINDING PROTEIN"/>
    <property type="match status" value="1"/>
</dbReference>
<dbReference type="PROSITE" id="PS50893">
    <property type="entry name" value="ABC_TRANSPORTER_2"/>
    <property type="match status" value="1"/>
</dbReference>
<reference evidence="5 6" key="1">
    <citation type="submission" date="2016-10" db="EMBL/GenBank/DDBJ databases">
        <authorList>
            <person name="de Groot N.N."/>
        </authorList>
    </citation>
    <scope>NUCLEOTIDE SEQUENCE [LARGE SCALE GENOMIC DNA]</scope>
    <source>
        <strain evidence="5 6">DSM 21799</strain>
    </source>
</reference>
<dbReference type="PANTHER" id="PTHR24220:SF685">
    <property type="entry name" value="ABC TRANSPORTER RELATED"/>
    <property type="match status" value="1"/>
</dbReference>